<evidence type="ECO:0000259" key="3">
    <source>
        <dbReference type="PROSITE" id="PS50914"/>
    </source>
</evidence>
<evidence type="ECO:0000313" key="5">
    <source>
        <dbReference type="Proteomes" id="UP000035352"/>
    </source>
</evidence>
<proteinExistence type="predicted"/>
<evidence type="ECO:0000313" key="4">
    <source>
        <dbReference type="EMBL" id="AKJ30287.1"/>
    </source>
</evidence>
<dbReference type="STRING" id="413882.AAW51_3596"/>
<dbReference type="Pfam" id="PF04972">
    <property type="entry name" value="BON"/>
    <property type="match status" value="1"/>
</dbReference>
<dbReference type="InterPro" id="IPR007055">
    <property type="entry name" value="BON_dom"/>
</dbReference>
<gene>
    <name evidence="4" type="ORF">AAW51_3596</name>
</gene>
<dbReference type="Proteomes" id="UP000035352">
    <property type="component" value="Chromosome"/>
</dbReference>
<feature type="region of interest" description="Disordered" evidence="1">
    <location>
        <begin position="41"/>
        <end position="78"/>
    </location>
</feature>
<dbReference type="EMBL" id="CP011371">
    <property type="protein sequence ID" value="AKJ30287.1"/>
    <property type="molecule type" value="Genomic_DNA"/>
</dbReference>
<feature type="compositionally biased region" description="Basic and acidic residues" evidence="1">
    <location>
        <begin position="44"/>
        <end position="57"/>
    </location>
</feature>
<feature type="domain" description="BON" evidence="3">
    <location>
        <begin position="126"/>
        <end position="194"/>
    </location>
</feature>
<accession>A0A0G3BLM3</accession>
<dbReference type="RefSeq" id="WP_053013708.1">
    <property type="nucleotide sequence ID" value="NZ_CP011371.1"/>
</dbReference>
<dbReference type="SMART" id="SM00749">
    <property type="entry name" value="BON"/>
    <property type="match status" value="1"/>
</dbReference>
<feature type="signal peptide" evidence="2">
    <location>
        <begin position="1"/>
        <end position="18"/>
    </location>
</feature>
<dbReference type="AlphaFoldDB" id="A0A0G3BLM3"/>
<keyword evidence="2" id="KW-0732">Signal</keyword>
<reference evidence="4 5" key="1">
    <citation type="submission" date="2015-05" db="EMBL/GenBank/DDBJ databases">
        <authorList>
            <person name="Tang B."/>
            <person name="Yu Y."/>
        </authorList>
    </citation>
    <scope>NUCLEOTIDE SEQUENCE [LARGE SCALE GENOMIC DNA]</scope>
    <source>
        <strain evidence="4 5">DSM 7029</strain>
    </source>
</reference>
<keyword evidence="5" id="KW-1185">Reference proteome</keyword>
<feature type="region of interest" description="Disordered" evidence="1">
    <location>
        <begin position="159"/>
        <end position="181"/>
    </location>
</feature>
<organism evidence="4 5">
    <name type="scientific">Caldimonas brevitalea</name>
    <dbReference type="NCBI Taxonomy" id="413882"/>
    <lineage>
        <taxon>Bacteria</taxon>
        <taxon>Pseudomonadati</taxon>
        <taxon>Pseudomonadota</taxon>
        <taxon>Betaproteobacteria</taxon>
        <taxon>Burkholderiales</taxon>
        <taxon>Sphaerotilaceae</taxon>
        <taxon>Caldimonas</taxon>
    </lineage>
</organism>
<dbReference type="InterPro" id="IPR014004">
    <property type="entry name" value="Transpt-assoc_nodulatn_dom_bac"/>
</dbReference>
<evidence type="ECO:0000256" key="2">
    <source>
        <dbReference type="SAM" id="SignalP"/>
    </source>
</evidence>
<dbReference type="PROSITE" id="PS51257">
    <property type="entry name" value="PROKAR_LIPOPROTEIN"/>
    <property type="match status" value="1"/>
</dbReference>
<dbReference type="PROSITE" id="PS50914">
    <property type="entry name" value="BON"/>
    <property type="match status" value="1"/>
</dbReference>
<evidence type="ECO:0000256" key="1">
    <source>
        <dbReference type="SAM" id="MobiDB-lite"/>
    </source>
</evidence>
<dbReference type="InterPro" id="IPR051686">
    <property type="entry name" value="Lipoprotein_DolP"/>
</dbReference>
<dbReference type="PANTHER" id="PTHR34606">
    <property type="entry name" value="BON DOMAIN-CONTAINING PROTEIN"/>
    <property type="match status" value="1"/>
</dbReference>
<feature type="chain" id="PRO_5005183773" description="BON domain-containing protein" evidence="2">
    <location>
        <begin position="19"/>
        <end position="202"/>
    </location>
</feature>
<name>A0A0G3BLM3_9BURK</name>
<sequence>MMKALTLVSTVAAAVALTACERAPEDSTAAANADATVVAQAETAGDKAENAGERAREAGGQAVDTAQEKGAQAVDATREKGAEVAAAAREKGGELAADAKEKGSQVAANARETGGEMAARASDAVSDAAITASVNAELARADDLSALRIDVDTTNGRVTLSGTAPSDSARERATQLASSVRGVTGVDNQLQVKAADKGRKAD</sequence>
<dbReference type="PANTHER" id="PTHR34606:SF15">
    <property type="entry name" value="BON DOMAIN-CONTAINING PROTEIN"/>
    <property type="match status" value="1"/>
</dbReference>
<dbReference type="Gene3D" id="3.30.1340.30">
    <property type="match status" value="1"/>
</dbReference>
<protein>
    <recommendedName>
        <fullName evidence="3">BON domain-containing protein</fullName>
    </recommendedName>
</protein>
<dbReference type="KEGG" id="pbh:AAW51_3596"/>